<dbReference type="GeneTree" id="ENSGT00390000003643"/>
<evidence type="ECO:0000313" key="3">
    <source>
        <dbReference type="Proteomes" id="UP000472263"/>
    </source>
</evidence>
<dbReference type="InParanoid" id="A0A667XCT4"/>
<dbReference type="PANTHER" id="PTHR34769:SF1">
    <property type="entry name" value="RNA POLYMERASE I AND III SUBUNIT D"/>
    <property type="match status" value="1"/>
</dbReference>
<dbReference type="PANTHER" id="PTHR34769">
    <property type="entry name" value="RCG42593, ISOFORM CRA_A"/>
    <property type="match status" value="1"/>
</dbReference>
<feature type="compositionally biased region" description="Basic residues" evidence="1">
    <location>
        <begin position="86"/>
        <end position="97"/>
    </location>
</feature>
<keyword evidence="3" id="KW-1185">Reference proteome</keyword>
<dbReference type="InterPro" id="IPR038948">
    <property type="entry name" value="POLR1D-like"/>
</dbReference>
<dbReference type="Proteomes" id="UP000472263">
    <property type="component" value="Chromosome 20"/>
</dbReference>
<reference evidence="2" key="1">
    <citation type="submission" date="2019-06" db="EMBL/GenBank/DDBJ databases">
        <authorList>
            <consortium name="Wellcome Sanger Institute Data Sharing"/>
        </authorList>
    </citation>
    <scope>NUCLEOTIDE SEQUENCE [LARGE SCALE GENOMIC DNA]</scope>
</reference>
<feature type="region of interest" description="Disordered" evidence="1">
    <location>
        <begin position="49"/>
        <end position="195"/>
    </location>
</feature>
<accession>A0A667XCT4</accession>
<proteinExistence type="predicted"/>
<evidence type="ECO:0000256" key="1">
    <source>
        <dbReference type="SAM" id="MobiDB-lite"/>
    </source>
</evidence>
<dbReference type="AlphaFoldDB" id="A0A667XCT4"/>
<protein>
    <submittedName>
        <fullName evidence="2">Si:ch211-140b10.6</fullName>
    </submittedName>
</protein>
<name>A0A667XCT4_9TELE</name>
<feature type="compositionally biased region" description="Basic and acidic residues" evidence="1">
    <location>
        <begin position="101"/>
        <end position="130"/>
    </location>
</feature>
<sequence>MADDSELEKHAIEELLRETDRARVRAETMGPAGWMKCPLRSTNKRFLLNTLRSTGLQRRPSGPAAGEPTTRGRPRSVSQSRDSRSRNRTPPRHHRANGGHTDYKYHHRDSGSKGDKRHDRDKGKREDNKEQRHRKHSHDRDSDTHRLNRGGSPGEGRSLSGRQHSAGSSHSCSPPAPRRSRSRSPAGDAHDRRRK</sequence>
<reference evidence="2" key="2">
    <citation type="submission" date="2025-08" db="UniProtKB">
        <authorList>
            <consortium name="Ensembl"/>
        </authorList>
    </citation>
    <scope>IDENTIFICATION</scope>
</reference>
<gene>
    <name evidence="2" type="primary">si:ch211-140b10.6</name>
</gene>
<organism evidence="2 3">
    <name type="scientific">Myripristis murdjan</name>
    <name type="common">pinecone soldierfish</name>
    <dbReference type="NCBI Taxonomy" id="586833"/>
    <lineage>
        <taxon>Eukaryota</taxon>
        <taxon>Metazoa</taxon>
        <taxon>Chordata</taxon>
        <taxon>Craniata</taxon>
        <taxon>Vertebrata</taxon>
        <taxon>Euteleostomi</taxon>
        <taxon>Actinopterygii</taxon>
        <taxon>Neopterygii</taxon>
        <taxon>Teleostei</taxon>
        <taxon>Neoteleostei</taxon>
        <taxon>Acanthomorphata</taxon>
        <taxon>Holocentriformes</taxon>
        <taxon>Holocentridae</taxon>
        <taxon>Myripristis</taxon>
    </lineage>
</organism>
<reference evidence="2" key="3">
    <citation type="submission" date="2025-09" db="UniProtKB">
        <authorList>
            <consortium name="Ensembl"/>
        </authorList>
    </citation>
    <scope>IDENTIFICATION</scope>
</reference>
<evidence type="ECO:0000313" key="2">
    <source>
        <dbReference type="Ensembl" id="ENSMMDP00005010339.1"/>
    </source>
</evidence>
<dbReference type="Ensembl" id="ENSMMDT00005010650.1">
    <property type="protein sequence ID" value="ENSMMDP00005010339.1"/>
    <property type="gene ID" value="ENSMMDG00005005580.1"/>
</dbReference>
<dbReference type="OrthoDB" id="6352295at2759"/>